<protein>
    <submittedName>
        <fullName evidence="1">Uncharacterized protein</fullName>
    </submittedName>
</protein>
<proteinExistence type="predicted"/>
<reference evidence="1" key="1">
    <citation type="journal article" date="2015" name="Nature">
        <title>Complex archaea that bridge the gap between prokaryotes and eukaryotes.</title>
        <authorList>
            <person name="Spang A."/>
            <person name="Saw J.H."/>
            <person name="Jorgensen S.L."/>
            <person name="Zaremba-Niedzwiedzka K."/>
            <person name="Martijn J."/>
            <person name="Lind A.E."/>
            <person name="van Eijk R."/>
            <person name="Schleper C."/>
            <person name="Guy L."/>
            <person name="Ettema T.J."/>
        </authorList>
    </citation>
    <scope>NUCLEOTIDE SEQUENCE</scope>
</reference>
<comment type="caution">
    <text evidence="1">The sequence shown here is derived from an EMBL/GenBank/DDBJ whole genome shotgun (WGS) entry which is preliminary data.</text>
</comment>
<evidence type="ECO:0000313" key="1">
    <source>
        <dbReference type="EMBL" id="KKN75665.1"/>
    </source>
</evidence>
<organism evidence="1">
    <name type="scientific">marine sediment metagenome</name>
    <dbReference type="NCBI Taxonomy" id="412755"/>
    <lineage>
        <taxon>unclassified sequences</taxon>
        <taxon>metagenomes</taxon>
        <taxon>ecological metagenomes</taxon>
    </lineage>
</organism>
<accession>A0A0F9T2Y4</accession>
<sequence>MTIKKITLKGEKNNSDVRIKIPMKPSTKHLPCCFCGKQVDHNEDELCSTCNAVHNNV</sequence>
<dbReference type="AlphaFoldDB" id="A0A0F9T2Y4"/>
<name>A0A0F9T2Y4_9ZZZZ</name>
<gene>
    <name evidence="1" type="ORF">LCGC14_0377670</name>
</gene>
<dbReference type="EMBL" id="LAZR01000305">
    <property type="protein sequence ID" value="KKN75665.1"/>
    <property type="molecule type" value="Genomic_DNA"/>
</dbReference>